<keyword evidence="4 6" id="KW-1133">Transmembrane helix</keyword>
<comment type="caution">
    <text evidence="7">The sequence shown here is derived from an EMBL/GenBank/DDBJ whole genome shotgun (WGS) entry which is preliminary data.</text>
</comment>
<feature type="transmembrane region" description="Helical" evidence="6">
    <location>
        <begin position="408"/>
        <end position="425"/>
    </location>
</feature>
<evidence type="ECO:0000256" key="5">
    <source>
        <dbReference type="ARBA" id="ARBA00023136"/>
    </source>
</evidence>
<feature type="transmembrane region" description="Helical" evidence="6">
    <location>
        <begin position="385"/>
        <end position="402"/>
    </location>
</feature>
<evidence type="ECO:0000256" key="6">
    <source>
        <dbReference type="SAM" id="Phobius"/>
    </source>
</evidence>
<gene>
    <name evidence="7" type="ORF">EV672_101693</name>
</gene>
<dbReference type="PANTHER" id="PTHR30250:SF26">
    <property type="entry name" value="PSMA PROTEIN"/>
    <property type="match status" value="1"/>
</dbReference>
<feature type="transmembrane region" description="Helical" evidence="6">
    <location>
        <begin position="100"/>
        <end position="120"/>
    </location>
</feature>
<keyword evidence="2" id="KW-1003">Cell membrane</keyword>
<dbReference type="EMBL" id="SNXW01000001">
    <property type="protein sequence ID" value="TDP88541.1"/>
    <property type="molecule type" value="Genomic_DNA"/>
</dbReference>
<evidence type="ECO:0000256" key="4">
    <source>
        <dbReference type="ARBA" id="ARBA00022989"/>
    </source>
</evidence>
<name>A0A4R6RP62_9BURK</name>
<accession>A0A4R6RP62</accession>
<dbReference type="PANTHER" id="PTHR30250">
    <property type="entry name" value="PST FAMILY PREDICTED COLANIC ACID TRANSPORTER"/>
    <property type="match status" value="1"/>
</dbReference>
<proteinExistence type="predicted"/>
<feature type="transmembrane region" description="Helical" evidence="6">
    <location>
        <begin position="132"/>
        <end position="153"/>
    </location>
</feature>
<evidence type="ECO:0000256" key="3">
    <source>
        <dbReference type="ARBA" id="ARBA00022692"/>
    </source>
</evidence>
<reference evidence="7 8" key="1">
    <citation type="submission" date="2019-03" db="EMBL/GenBank/DDBJ databases">
        <title>Genomic Encyclopedia of Type Strains, Phase IV (KMG-IV): sequencing the most valuable type-strain genomes for metagenomic binning, comparative biology and taxonomic classification.</title>
        <authorList>
            <person name="Goeker M."/>
        </authorList>
    </citation>
    <scope>NUCLEOTIDE SEQUENCE [LARGE SCALE GENOMIC DNA]</scope>
    <source>
        <strain evidence="7 8">DSM 11901</strain>
    </source>
</reference>
<keyword evidence="5 6" id="KW-0472">Membrane</keyword>
<evidence type="ECO:0000256" key="1">
    <source>
        <dbReference type="ARBA" id="ARBA00004651"/>
    </source>
</evidence>
<feature type="transmembrane region" description="Helical" evidence="6">
    <location>
        <begin position="315"/>
        <end position="335"/>
    </location>
</feature>
<evidence type="ECO:0000256" key="2">
    <source>
        <dbReference type="ARBA" id="ARBA00022475"/>
    </source>
</evidence>
<sequence length="434" mass="47588">MTVSAHADHGATLRRLRRVFSVGMIGNGLTLLTNFLIPPLFIAALGTERYGAWLYLFTIPTSLAMFDLGVSAAFSTDVYKHHASGDNALAARSFKTGVKVIGGLMGLVLLVAAGLVGWRYAAGPQGPVDVEFHVTMLLLCAYVLSGFFSELMSSSYKIAGRYDQFQLFGLVSKAVEIGVLLALIPLNDFRLMALAMLGVRALTMCATTVQALRLTPELARGPWRGHMPFKHLVLPSLMYAVNPLIMFIALQVPLLVIAPSAGLTAVVAYTTVRTLSRLPLQVSSQISFSLYTEYTRLQAAGEHTTVARLYRKGQWMIAALFAAYALGGMLLGPTVYSLWLKHLPPEFHILFAILLLDAVFESFMRHRICLSSSTNQHSRDTSFQLFAVGLAVASMWAVSHWTQQLSHLLLPASVVTLCALLWSLWRDRRALPST</sequence>
<keyword evidence="3 6" id="KW-0812">Transmembrane</keyword>
<dbReference type="RefSeq" id="WP_133606216.1">
    <property type="nucleotide sequence ID" value="NZ_SNXW01000001.1"/>
</dbReference>
<dbReference type="AlphaFoldDB" id="A0A4R6RP62"/>
<feature type="transmembrane region" description="Helical" evidence="6">
    <location>
        <begin position="24"/>
        <end position="46"/>
    </location>
</feature>
<feature type="transmembrane region" description="Helical" evidence="6">
    <location>
        <begin position="165"/>
        <end position="185"/>
    </location>
</feature>
<feature type="transmembrane region" description="Helical" evidence="6">
    <location>
        <begin position="256"/>
        <end position="275"/>
    </location>
</feature>
<evidence type="ECO:0000313" key="7">
    <source>
        <dbReference type="EMBL" id="TDP88541.1"/>
    </source>
</evidence>
<evidence type="ECO:0000313" key="8">
    <source>
        <dbReference type="Proteomes" id="UP000294593"/>
    </source>
</evidence>
<protein>
    <submittedName>
        <fullName evidence="7">O-antigen/teichoic acid export membrane protein</fullName>
    </submittedName>
</protein>
<dbReference type="InterPro" id="IPR050833">
    <property type="entry name" value="Poly_Biosynth_Transport"/>
</dbReference>
<feature type="transmembrane region" description="Helical" evidence="6">
    <location>
        <begin position="347"/>
        <end position="364"/>
    </location>
</feature>
<keyword evidence="8" id="KW-1185">Reference proteome</keyword>
<dbReference type="GO" id="GO:0005886">
    <property type="term" value="C:plasma membrane"/>
    <property type="evidence" value="ECO:0007669"/>
    <property type="project" value="UniProtKB-SubCell"/>
</dbReference>
<comment type="subcellular location">
    <subcellularLocation>
        <location evidence="1">Cell membrane</location>
        <topology evidence="1">Multi-pass membrane protein</topology>
    </subcellularLocation>
</comment>
<dbReference type="OrthoDB" id="8766744at2"/>
<organism evidence="7 8">
    <name type="scientific">Aquabacterium commune</name>
    <dbReference type="NCBI Taxonomy" id="70586"/>
    <lineage>
        <taxon>Bacteria</taxon>
        <taxon>Pseudomonadati</taxon>
        <taxon>Pseudomonadota</taxon>
        <taxon>Betaproteobacteria</taxon>
        <taxon>Burkholderiales</taxon>
        <taxon>Aquabacterium</taxon>
    </lineage>
</organism>
<dbReference type="Proteomes" id="UP000294593">
    <property type="component" value="Unassembled WGS sequence"/>
</dbReference>
<feature type="transmembrane region" description="Helical" evidence="6">
    <location>
        <begin position="52"/>
        <end position="79"/>
    </location>
</feature>